<dbReference type="InterPro" id="IPR050297">
    <property type="entry name" value="LipidA_mod_glycosyltrf_83"/>
</dbReference>
<evidence type="ECO:0000256" key="8">
    <source>
        <dbReference type="SAM" id="Phobius"/>
    </source>
</evidence>
<feature type="transmembrane region" description="Helical" evidence="8">
    <location>
        <begin position="301"/>
        <end position="319"/>
    </location>
</feature>
<feature type="transmembrane region" description="Helical" evidence="8">
    <location>
        <begin position="83"/>
        <end position="101"/>
    </location>
</feature>
<dbReference type="PANTHER" id="PTHR33908:SF11">
    <property type="entry name" value="MEMBRANE PROTEIN"/>
    <property type="match status" value="1"/>
</dbReference>
<dbReference type="GO" id="GO:0016763">
    <property type="term" value="F:pentosyltransferase activity"/>
    <property type="evidence" value="ECO:0007669"/>
    <property type="project" value="TreeGrafter"/>
</dbReference>
<feature type="transmembrane region" description="Helical" evidence="8">
    <location>
        <begin position="357"/>
        <end position="376"/>
    </location>
</feature>
<feature type="transmembrane region" description="Helical" evidence="8">
    <location>
        <begin position="331"/>
        <end position="351"/>
    </location>
</feature>
<feature type="transmembrane region" description="Helical" evidence="8">
    <location>
        <begin position="157"/>
        <end position="173"/>
    </location>
</feature>
<feature type="transmembrane region" description="Helical" evidence="8">
    <location>
        <begin position="179"/>
        <end position="196"/>
    </location>
</feature>
<feature type="transmembrane region" description="Helical" evidence="8">
    <location>
        <begin position="108"/>
        <end position="127"/>
    </location>
</feature>
<evidence type="ECO:0000256" key="2">
    <source>
        <dbReference type="ARBA" id="ARBA00022475"/>
    </source>
</evidence>
<keyword evidence="6 8" id="KW-1133">Transmembrane helix</keyword>
<keyword evidence="3" id="KW-0328">Glycosyltransferase</keyword>
<evidence type="ECO:0000256" key="3">
    <source>
        <dbReference type="ARBA" id="ARBA00022676"/>
    </source>
</evidence>
<dbReference type="Proteomes" id="UP000178448">
    <property type="component" value="Unassembled WGS sequence"/>
</dbReference>
<dbReference type="PANTHER" id="PTHR33908">
    <property type="entry name" value="MANNOSYLTRANSFERASE YKCB-RELATED"/>
    <property type="match status" value="1"/>
</dbReference>
<keyword evidence="2" id="KW-1003">Cell membrane</keyword>
<dbReference type="GO" id="GO:0005886">
    <property type="term" value="C:plasma membrane"/>
    <property type="evidence" value="ECO:0007669"/>
    <property type="project" value="UniProtKB-SubCell"/>
</dbReference>
<dbReference type="GO" id="GO:0009103">
    <property type="term" value="P:lipopolysaccharide biosynthetic process"/>
    <property type="evidence" value="ECO:0007669"/>
    <property type="project" value="UniProtKB-ARBA"/>
</dbReference>
<evidence type="ECO:0000256" key="7">
    <source>
        <dbReference type="ARBA" id="ARBA00023136"/>
    </source>
</evidence>
<feature type="transmembrane region" description="Helical" evidence="8">
    <location>
        <begin position="383"/>
        <end position="407"/>
    </location>
</feature>
<evidence type="ECO:0000259" key="9">
    <source>
        <dbReference type="Pfam" id="PF13231"/>
    </source>
</evidence>
<evidence type="ECO:0000313" key="11">
    <source>
        <dbReference type="Proteomes" id="UP000178448"/>
    </source>
</evidence>
<evidence type="ECO:0000313" key="10">
    <source>
        <dbReference type="EMBL" id="OGG01334.1"/>
    </source>
</evidence>
<evidence type="ECO:0000256" key="5">
    <source>
        <dbReference type="ARBA" id="ARBA00022692"/>
    </source>
</evidence>
<accession>A0A1F5YMK2</accession>
<sequence length="538" mass="58715">MVIAGVFRLVKLSAVPPAVSLDEASIGYNAYSILLTGRDEYGYRLPATLRAYDDWRPALYVYLVVPAVRMIGLTASAVRLPSVILSLAVVVLTYLTGRLLWKGKGGMVIGCLAAFLVAVSPWQVYLSRLGHEANLGLFATALMVFLILRFAVRQRPADIMFIFITAAVTMFTYQSQKIITPVLLFGFAVIYFRKILDVRRGAAILVFGMAIFGVAAFFSLTPQSLTRFSGTTAFSSDHPLVREYLAGYVKAKTEGDTVGIVASHRYIAFARIFADNYLAHLAPGWLFTGTFRENHKAPYTGLIYLWEAVFIAAGAIVLIRRAGKSQELQFLLIWLLSSPLPGAVTTQAPHAMRSYTMVQPVELLAAFGIYGIWIAALKTDIKLRLVAAAGIGIYALTNISGFAVSYFRVFPYTQSDSFQAAAAPAFAFVNSRIDGYDRILVANDGQLYQSYMFYLYYSRYDPGRYLSEGGTVSGGFAQKHRIGKIEFGPLPGAPVGDGRVLYVGNTGRMPAGTTGIAEFSLADGTPAISVAQSYAKNQ</sequence>
<dbReference type="InterPro" id="IPR038731">
    <property type="entry name" value="RgtA/B/C-like"/>
</dbReference>
<keyword evidence="5 8" id="KW-0812">Transmembrane</keyword>
<reference evidence="10 11" key="1">
    <citation type="journal article" date="2016" name="Nat. Commun.">
        <title>Thousands of microbial genomes shed light on interconnected biogeochemical processes in an aquifer system.</title>
        <authorList>
            <person name="Anantharaman K."/>
            <person name="Brown C.T."/>
            <person name="Hug L.A."/>
            <person name="Sharon I."/>
            <person name="Castelle C.J."/>
            <person name="Probst A.J."/>
            <person name="Thomas B.C."/>
            <person name="Singh A."/>
            <person name="Wilkins M.J."/>
            <person name="Karaoz U."/>
            <person name="Brodie E.L."/>
            <person name="Williams K.H."/>
            <person name="Hubbard S.S."/>
            <person name="Banfield J.F."/>
        </authorList>
    </citation>
    <scope>NUCLEOTIDE SEQUENCE [LARGE SCALE GENOMIC DNA]</scope>
</reference>
<evidence type="ECO:0000256" key="6">
    <source>
        <dbReference type="ARBA" id="ARBA00022989"/>
    </source>
</evidence>
<feature type="transmembrane region" description="Helical" evidence="8">
    <location>
        <begin position="203"/>
        <end position="220"/>
    </location>
</feature>
<comment type="subcellular location">
    <subcellularLocation>
        <location evidence="1">Cell membrane</location>
        <topology evidence="1">Multi-pass membrane protein</topology>
    </subcellularLocation>
</comment>
<protein>
    <recommendedName>
        <fullName evidence="9">Glycosyltransferase RgtA/B/C/D-like domain-containing protein</fullName>
    </recommendedName>
</protein>
<feature type="transmembrane region" description="Helical" evidence="8">
    <location>
        <begin position="59"/>
        <end position="77"/>
    </location>
</feature>
<evidence type="ECO:0000256" key="4">
    <source>
        <dbReference type="ARBA" id="ARBA00022679"/>
    </source>
</evidence>
<dbReference type="Pfam" id="PF13231">
    <property type="entry name" value="PMT_2"/>
    <property type="match status" value="1"/>
</dbReference>
<feature type="transmembrane region" description="Helical" evidence="8">
    <location>
        <begin position="133"/>
        <end position="152"/>
    </location>
</feature>
<gene>
    <name evidence="10" type="ORF">A2Z33_02890</name>
</gene>
<dbReference type="EMBL" id="MFJD01000017">
    <property type="protein sequence ID" value="OGG01334.1"/>
    <property type="molecule type" value="Genomic_DNA"/>
</dbReference>
<organism evidence="10 11">
    <name type="scientific">Candidatus Gottesmanbacteria bacterium RBG_16_52_11</name>
    <dbReference type="NCBI Taxonomy" id="1798374"/>
    <lineage>
        <taxon>Bacteria</taxon>
        <taxon>Candidatus Gottesmaniibacteriota</taxon>
    </lineage>
</organism>
<comment type="caution">
    <text evidence="10">The sequence shown here is derived from an EMBL/GenBank/DDBJ whole genome shotgun (WGS) entry which is preliminary data.</text>
</comment>
<keyword evidence="7 8" id="KW-0472">Membrane</keyword>
<name>A0A1F5YMK2_9BACT</name>
<evidence type="ECO:0000256" key="1">
    <source>
        <dbReference type="ARBA" id="ARBA00004651"/>
    </source>
</evidence>
<keyword evidence="4" id="KW-0808">Transferase</keyword>
<proteinExistence type="predicted"/>
<dbReference type="STRING" id="1798374.A2Z33_02890"/>
<feature type="domain" description="Glycosyltransferase RgtA/B/C/D-like" evidence="9">
    <location>
        <begin position="59"/>
        <end position="212"/>
    </location>
</feature>
<dbReference type="AlphaFoldDB" id="A0A1F5YMK2"/>